<accession>A0A0A8Z753</accession>
<organism evidence="1">
    <name type="scientific">Arundo donax</name>
    <name type="common">Giant reed</name>
    <name type="synonym">Donax arundinaceus</name>
    <dbReference type="NCBI Taxonomy" id="35708"/>
    <lineage>
        <taxon>Eukaryota</taxon>
        <taxon>Viridiplantae</taxon>
        <taxon>Streptophyta</taxon>
        <taxon>Embryophyta</taxon>
        <taxon>Tracheophyta</taxon>
        <taxon>Spermatophyta</taxon>
        <taxon>Magnoliopsida</taxon>
        <taxon>Liliopsida</taxon>
        <taxon>Poales</taxon>
        <taxon>Poaceae</taxon>
        <taxon>PACMAD clade</taxon>
        <taxon>Arundinoideae</taxon>
        <taxon>Arundineae</taxon>
        <taxon>Arundo</taxon>
    </lineage>
</organism>
<reference evidence="1" key="2">
    <citation type="journal article" date="2015" name="Data Brief">
        <title>Shoot transcriptome of the giant reed, Arundo donax.</title>
        <authorList>
            <person name="Barrero R.A."/>
            <person name="Guerrero F.D."/>
            <person name="Moolhuijzen P."/>
            <person name="Goolsby J.A."/>
            <person name="Tidwell J."/>
            <person name="Bellgard S.E."/>
            <person name="Bellgard M.I."/>
        </authorList>
    </citation>
    <scope>NUCLEOTIDE SEQUENCE</scope>
    <source>
        <tissue evidence="1">Shoot tissue taken approximately 20 cm above the soil surface</tissue>
    </source>
</reference>
<name>A0A0A8Z753_ARUDO</name>
<proteinExistence type="predicted"/>
<dbReference type="EMBL" id="GBRH01262651">
    <property type="protein sequence ID" value="JAD35244.1"/>
    <property type="molecule type" value="Transcribed_RNA"/>
</dbReference>
<evidence type="ECO:0000313" key="1">
    <source>
        <dbReference type="EMBL" id="JAD35244.1"/>
    </source>
</evidence>
<reference evidence="1" key="1">
    <citation type="submission" date="2014-09" db="EMBL/GenBank/DDBJ databases">
        <authorList>
            <person name="Magalhaes I.L.F."/>
            <person name="Oliveira U."/>
            <person name="Santos F.R."/>
            <person name="Vidigal T.H.D.A."/>
            <person name="Brescovit A.D."/>
            <person name="Santos A.J."/>
        </authorList>
    </citation>
    <scope>NUCLEOTIDE SEQUENCE</scope>
    <source>
        <tissue evidence="1">Shoot tissue taken approximately 20 cm above the soil surface</tissue>
    </source>
</reference>
<sequence length="40" mass="4799">MHVRNLFVYGVRQPLKISFSSCFFYHVPKDMDIVCFFPTK</sequence>
<protein>
    <submittedName>
        <fullName evidence="1">Uncharacterized protein</fullName>
    </submittedName>
</protein>
<dbReference type="AlphaFoldDB" id="A0A0A8Z753"/>